<sequence>MILTLRKYLAGSNQSCPSSILGDRQSTRGHAQPAELRNGAISYRPAWEILS</sequence>
<gene>
    <name evidence="1" type="ORF">CTRU02_201783</name>
</gene>
<name>A0ACC3ZIE5_COLTU</name>
<keyword evidence="2" id="KW-1185">Reference proteome</keyword>
<dbReference type="EMBL" id="VUJX02000001">
    <property type="protein sequence ID" value="KAL0943896.1"/>
    <property type="molecule type" value="Genomic_DNA"/>
</dbReference>
<evidence type="ECO:0000313" key="1">
    <source>
        <dbReference type="EMBL" id="KAL0943896.1"/>
    </source>
</evidence>
<reference evidence="1 2" key="1">
    <citation type="journal article" date="2020" name="Phytopathology">
        <title>Genome Sequence Resources of Colletotrichum truncatum, C. plurivorum, C. musicola, and C. sojae: Four Species Pathogenic to Soybean (Glycine max).</title>
        <authorList>
            <person name="Rogerio F."/>
            <person name="Boufleur T.R."/>
            <person name="Ciampi-Guillardi M."/>
            <person name="Sukno S.A."/>
            <person name="Thon M.R."/>
            <person name="Massola Junior N.S."/>
            <person name="Baroncelli R."/>
        </authorList>
    </citation>
    <scope>NUCLEOTIDE SEQUENCE [LARGE SCALE GENOMIC DNA]</scope>
    <source>
        <strain evidence="1 2">CMES1059</strain>
    </source>
</reference>
<dbReference type="Proteomes" id="UP000805649">
    <property type="component" value="Unassembled WGS sequence"/>
</dbReference>
<accession>A0ACC3ZIE5</accession>
<protein>
    <submittedName>
        <fullName evidence="1">Uncharacterized protein</fullName>
    </submittedName>
</protein>
<organism evidence="1 2">
    <name type="scientific">Colletotrichum truncatum</name>
    <name type="common">Anthracnose fungus</name>
    <name type="synonym">Colletotrichum capsici</name>
    <dbReference type="NCBI Taxonomy" id="5467"/>
    <lineage>
        <taxon>Eukaryota</taxon>
        <taxon>Fungi</taxon>
        <taxon>Dikarya</taxon>
        <taxon>Ascomycota</taxon>
        <taxon>Pezizomycotina</taxon>
        <taxon>Sordariomycetes</taxon>
        <taxon>Hypocreomycetidae</taxon>
        <taxon>Glomerellales</taxon>
        <taxon>Glomerellaceae</taxon>
        <taxon>Colletotrichum</taxon>
        <taxon>Colletotrichum truncatum species complex</taxon>
    </lineage>
</organism>
<comment type="caution">
    <text evidence="1">The sequence shown here is derived from an EMBL/GenBank/DDBJ whole genome shotgun (WGS) entry which is preliminary data.</text>
</comment>
<evidence type="ECO:0000313" key="2">
    <source>
        <dbReference type="Proteomes" id="UP000805649"/>
    </source>
</evidence>
<proteinExistence type="predicted"/>